<dbReference type="InterPro" id="IPR050309">
    <property type="entry name" value="Type-B_Carboxylest/Lipase"/>
</dbReference>
<organism evidence="5 6">
    <name type="scientific">Telluria mixta</name>
    <dbReference type="NCBI Taxonomy" id="34071"/>
    <lineage>
        <taxon>Bacteria</taxon>
        <taxon>Pseudomonadati</taxon>
        <taxon>Pseudomonadota</taxon>
        <taxon>Betaproteobacteria</taxon>
        <taxon>Burkholderiales</taxon>
        <taxon>Oxalobacteraceae</taxon>
        <taxon>Telluria group</taxon>
        <taxon>Telluria</taxon>
    </lineage>
</organism>
<name>A0ABT2BU28_9BURK</name>
<dbReference type="PROSITE" id="PS00941">
    <property type="entry name" value="CARBOXYLESTERASE_B_2"/>
    <property type="match status" value="1"/>
</dbReference>
<keyword evidence="6" id="KW-1185">Reference proteome</keyword>
<reference evidence="5" key="1">
    <citation type="submission" date="2022-08" db="EMBL/GenBank/DDBJ databases">
        <title>Reclassification of Massilia species as members of the genera Telluria, Duganella, Pseudoduganella, Mokoshia gen. nov. and Zemynaea gen. nov. using orthogonal and non-orthogonal genome-based approaches.</title>
        <authorList>
            <person name="Bowman J.P."/>
        </authorList>
    </citation>
    <scope>NUCLEOTIDE SEQUENCE</scope>
    <source>
        <strain evidence="5">LMG 11547</strain>
    </source>
</reference>
<feature type="domain" description="Carboxylesterase type B" evidence="4">
    <location>
        <begin position="347"/>
        <end position="452"/>
    </location>
</feature>
<dbReference type="PROSITE" id="PS00122">
    <property type="entry name" value="CARBOXYLESTERASE_B_1"/>
    <property type="match status" value="1"/>
</dbReference>
<feature type="chain" id="PRO_5044968987" description="Carboxylic ester hydrolase" evidence="3">
    <location>
        <begin position="24"/>
        <end position="480"/>
    </location>
</feature>
<evidence type="ECO:0000259" key="4">
    <source>
        <dbReference type="Pfam" id="PF00135"/>
    </source>
</evidence>
<evidence type="ECO:0000313" key="5">
    <source>
        <dbReference type="EMBL" id="MCS0628618.1"/>
    </source>
</evidence>
<evidence type="ECO:0000256" key="2">
    <source>
        <dbReference type="ARBA" id="ARBA00022801"/>
    </source>
</evidence>
<accession>A0ABT2BU28</accession>
<evidence type="ECO:0000256" key="1">
    <source>
        <dbReference type="ARBA" id="ARBA00005964"/>
    </source>
</evidence>
<dbReference type="RefSeq" id="WP_259447828.1">
    <property type="nucleotide sequence ID" value="NZ_CP119520.1"/>
</dbReference>
<protein>
    <recommendedName>
        <fullName evidence="3">Carboxylic ester hydrolase</fullName>
        <ecNumber evidence="3">3.1.1.-</ecNumber>
    </recommendedName>
</protein>
<comment type="caution">
    <text evidence="5">The sequence shown here is derived from an EMBL/GenBank/DDBJ whole genome shotgun (WGS) entry which is preliminary data.</text>
</comment>
<dbReference type="Pfam" id="PF00135">
    <property type="entry name" value="COesterase"/>
    <property type="match status" value="2"/>
</dbReference>
<dbReference type="PROSITE" id="PS51257">
    <property type="entry name" value="PROKAR_LIPOPROTEIN"/>
    <property type="match status" value="1"/>
</dbReference>
<feature type="domain" description="Carboxylesterase type B" evidence="4">
    <location>
        <begin position="27"/>
        <end position="341"/>
    </location>
</feature>
<evidence type="ECO:0000256" key="3">
    <source>
        <dbReference type="RuleBase" id="RU361235"/>
    </source>
</evidence>
<evidence type="ECO:0000313" key="6">
    <source>
        <dbReference type="Proteomes" id="UP001165263"/>
    </source>
</evidence>
<dbReference type="Gene3D" id="3.40.50.1820">
    <property type="entry name" value="alpha/beta hydrolase"/>
    <property type="match status" value="2"/>
</dbReference>
<comment type="similarity">
    <text evidence="1 3">Belongs to the type-B carboxylesterase/lipase family.</text>
</comment>
<feature type="signal peptide" evidence="3">
    <location>
        <begin position="1"/>
        <end position="23"/>
    </location>
</feature>
<dbReference type="EMBL" id="JANUHC010000001">
    <property type="protein sequence ID" value="MCS0628618.1"/>
    <property type="molecule type" value="Genomic_DNA"/>
</dbReference>
<proteinExistence type="inferred from homology"/>
<dbReference type="SUPFAM" id="SSF53474">
    <property type="entry name" value="alpha/beta-Hydrolases"/>
    <property type="match status" value="1"/>
</dbReference>
<dbReference type="InterPro" id="IPR029058">
    <property type="entry name" value="AB_hydrolase_fold"/>
</dbReference>
<dbReference type="PANTHER" id="PTHR11559">
    <property type="entry name" value="CARBOXYLESTERASE"/>
    <property type="match status" value="1"/>
</dbReference>
<dbReference type="Proteomes" id="UP001165263">
    <property type="component" value="Unassembled WGS sequence"/>
</dbReference>
<keyword evidence="3" id="KW-0732">Signal</keyword>
<dbReference type="InterPro" id="IPR019819">
    <property type="entry name" value="Carboxylesterase_B_CS"/>
</dbReference>
<dbReference type="InterPro" id="IPR019826">
    <property type="entry name" value="Carboxylesterase_B_AS"/>
</dbReference>
<dbReference type="InterPro" id="IPR002018">
    <property type="entry name" value="CarbesteraseB"/>
</dbReference>
<keyword evidence="2 3" id="KW-0378">Hydrolase</keyword>
<sequence length="480" mass="49519">MPRPILPSLLVLALTTFACAAHAATGPVVTTESGKVQGAVDKGVASWKGIPFAAPPVGDLRWRAPQPAAAWSGVREATAYGHDCMQLPFPSDAAPLGTPPAEDCLYVNVWRPAKAKATAKLPVIVWIYGGGFVNGGSSPPTYAGAALAKQGVVLVSFNYRLGRFGFFAHPQLTRQANGEPLGNYAYMDQIAALQWVKRNVAAFGGDASNVTIIGESAGGMSVNALLTSPQAQGLFAKAVVLSGGDGKSADPGLAGVEQIGVNFAQAKGIAADDPQALDKLRALPAEQVVDGMNLANRAPQNPATYSGPFADGKVAVETGAAFASGQFAKVPVMIGATSADIGGKTGFMVAGARSLASRLAAQGVPVYEYRFSYVADSIGKTGAQHASDIPYFFDTVDVKYGDAVTKKDVAMGRAMSAYLVNFAKKGDPNGRKLPAWPRYAGDKDVIMDFAADGKPAALRDPWGAEIDAATAAATVAAGAQ</sequence>
<gene>
    <name evidence="5" type="ORF">NX786_04650</name>
</gene>
<dbReference type="EC" id="3.1.1.-" evidence="3"/>